<evidence type="ECO:0000256" key="7">
    <source>
        <dbReference type="SAM" id="MobiDB-lite"/>
    </source>
</evidence>
<organism evidence="10 11">
    <name type="scientific">Hathewaya histolytica</name>
    <name type="common">Clostridium histolyticum</name>
    <dbReference type="NCBI Taxonomy" id="1498"/>
    <lineage>
        <taxon>Bacteria</taxon>
        <taxon>Bacillati</taxon>
        <taxon>Bacillota</taxon>
        <taxon>Clostridia</taxon>
        <taxon>Eubacteriales</taxon>
        <taxon>Clostridiaceae</taxon>
        <taxon>Hathewaya</taxon>
    </lineage>
</organism>
<keyword evidence="6" id="KW-0175">Coiled coil</keyword>
<keyword evidence="5" id="KW-0788">Thiol protease</keyword>
<evidence type="ECO:0000256" key="3">
    <source>
        <dbReference type="ARBA" id="ARBA00022729"/>
    </source>
</evidence>
<dbReference type="EMBL" id="LR590481">
    <property type="protein sequence ID" value="VTQ82619.1"/>
    <property type="molecule type" value="Genomic_DNA"/>
</dbReference>
<reference evidence="10 11" key="1">
    <citation type="submission" date="2019-05" db="EMBL/GenBank/DDBJ databases">
        <authorList>
            <consortium name="Pathogen Informatics"/>
        </authorList>
    </citation>
    <scope>NUCLEOTIDE SEQUENCE [LARGE SCALE GENOMIC DNA]</scope>
    <source>
        <strain evidence="10 11">NCTC503</strain>
    </source>
</reference>
<feature type="chain" id="PRO_5038643188" evidence="8">
    <location>
        <begin position="25"/>
        <end position="399"/>
    </location>
</feature>
<evidence type="ECO:0000256" key="5">
    <source>
        <dbReference type="ARBA" id="ARBA00022807"/>
    </source>
</evidence>
<dbReference type="PANTHER" id="PTHR47053:SF1">
    <property type="entry name" value="MUREIN DD-ENDOPEPTIDASE MEPH-RELATED"/>
    <property type="match status" value="1"/>
</dbReference>
<dbReference type="Pfam" id="PF24568">
    <property type="entry name" value="CC_PcsB"/>
    <property type="match status" value="1"/>
</dbReference>
<dbReference type="InterPro" id="IPR057309">
    <property type="entry name" value="PcsB_CC"/>
</dbReference>
<dbReference type="EC" id="3.4.-.-" evidence="10"/>
<comment type="similarity">
    <text evidence="1">Belongs to the peptidase C40 family.</text>
</comment>
<feature type="signal peptide" evidence="8">
    <location>
        <begin position="1"/>
        <end position="24"/>
    </location>
</feature>
<evidence type="ECO:0000256" key="8">
    <source>
        <dbReference type="SAM" id="SignalP"/>
    </source>
</evidence>
<dbReference type="GO" id="GO:0006508">
    <property type="term" value="P:proteolysis"/>
    <property type="evidence" value="ECO:0007669"/>
    <property type="project" value="UniProtKB-KW"/>
</dbReference>
<accession>A0A4U9QW38</accession>
<dbReference type="PANTHER" id="PTHR47053">
    <property type="entry name" value="MUREIN DD-ENDOPEPTIDASE MEPH-RELATED"/>
    <property type="match status" value="1"/>
</dbReference>
<evidence type="ECO:0000256" key="1">
    <source>
        <dbReference type="ARBA" id="ARBA00007074"/>
    </source>
</evidence>
<protein>
    <submittedName>
        <fullName evidence="10">Cell wall-associated hydrolase, invasion-associated protein</fullName>
        <ecNumber evidence="10">3.4.-.-</ecNumber>
    </submittedName>
</protein>
<evidence type="ECO:0000256" key="6">
    <source>
        <dbReference type="SAM" id="Coils"/>
    </source>
</evidence>
<evidence type="ECO:0000256" key="2">
    <source>
        <dbReference type="ARBA" id="ARBA00022670"/>
    </source>
</evidence>
<evidence type="ECO:0000313" key="10">
    <source>
        <dbReference type="EMBL" id="VTQ82619.1"/>
    </source>
</evidence>
<gene>
    <name evidence="10" type="primary">ykfC</name>
    <name evidence="10" type="ORF">NCTC503_00216</name>
</gene>
<evidence type="ECO:0000313" key="11">
    <source>
        <dbReference type="Proteomes" id="UP000308489"/>
    </source>
</evidence>
<dbReference type="KEGG" id="hhw:NCTC503_00216"/>
<dbReference type="RefSeq" id="WP_171011939.1">
    <property type="nucleotide sequence ID" value="NZ_CBCRUQ010000010.1"/>
</dbReference>
<dbReference type="Gene3D" id="3.90.1720.10">
    <property type="entry name" value="endopeptidase domain like (from Nostoc punctiforme)"/>
    <property type="match status" value="1"/>
</dbReference>
<evidence type="ECO:0000259" key="9">
    <source>
        <dbReference type="PROSITE" id="PS51935"/>
    </source>
</evidence>
<keyword evidence="3 8" id="KW-0732">Signal</keyword>
<dbReference type="GO" id="GO:0008234">
    <property type="term" value="F:cysteine-type peptidase activity"/>
    <property type="evidence" value="ECO:0007669"/>
    <property type="project" value="UniProtKB-KW"/>
</dbReference>
<feature type="coiled-coil region" evidence="6">
    <location>
        <begin position="214"/>
        <end position="248"/>
    </location>
</feature>
<evidence type="ECO:0000256" key="4">
    <source>
        <dbReference type="ARBA" id="ARBA00022801"/>
    </source>
</evidence>
<proteinExistence type="inferred from homology"/>
<keyword evidence="4 10" id="KW-0378">Hydrolase</keyword>
<dbReference type="Gene3D" id="6.10.250.3150">
    <property type="match status" value="1"/>
</dbReference>
<feature type="coiled-coil region" evidence="6">
    <location>
        <begin position="28"/>
        <end position="97"/>
    </location>
</feature>
<dbReference type="AlphaFoldDB" id="A0A4U9QW38"/>
<dbReference type="InterPro" id="IPR051202">
    <property type="entry name" value="Peptidase_C40"/>
</dbReference>
<dbReference type="InterPro" id="IPR038765">
    <property type="entry name" value="Papain-like_cys_pep_sf"/>
</dbReference>
<dbReference type="SUPFAM" id="SSF54001">
    <property type="entry name" value="Cysteine proteinases"/>
    <property type="match status" value="1"/>
</dbReference>
<feature type="region of interest" description="Disordered" evidence="7">
    <location>
        <begin position="256"/>
        <end position="278"/>
    </location>
</feature>
<dbReference type="Proteomes" id="UP000308489">
    <property type="component" value="Chromosome 1"/>
</dbReference>
<name>A0A4U9QW38_HATHI</name>
<dbReference type="Pfam" id="PF00877">
    <property type="entry name" value="NLPC_P60"/>
    <property type="match status" value="1"/>
</dbReference>
<keyword evidence="11" id="KW-1185">Reference proteome</keyword>
<dbReference type="PROSITE" id="PS51935">
    <property type="entry name" value="NLPC_P60"/>
    <property type="match status" value="1"/>
</dbReference>
<keyword evidence="2" id="KW-0645">Protease</keyword>
<sequence length="399" mass="44387">MHKKIASLMIAVTIVGTLTVPVFANPAVDKQKEIIKMQKEQINKNKAEIDKNKVEYDKAMTEVHNIEIEIEKLDNKIENMMARKNDADKKINKTNEKITLSQMELDKALADMKTEQDLFKRRAKNLYMSGSDSYLEVILDSKGLHDFISRIENLRTVAELDKKIMGELKNKQAKIEKRKSDLEGEKKSLVSLKVSIEKDINGIKEAKKKQDPLIAQAREKRDKYKNVIDTYNARIKQSQDKINSANNKIDEINRPVVAPQPRPSRGGKTSNFGGGSVPSAGPVAQRAVQYALSFQGVPYVWGGRSPSGFDCSGLMQYVYGRLGVGLGSTTYTQIGNGVAVSRDQLQPGDLVFFGSASAPHHVGMYIGGGQYVHAPRTGDVVKISPLTRRDYCGARRVAF</sequence>
<feature type="domain" description="NlpC/P60" evidence="9">
    <location>
        <begin position="281"/>
        <end position="399"/>
    </location>
</feature>
<dbReference type="InterPro" id="IPR000064">
    <property type="entry name" value="NLP_P60_dom"/>
</dbReference>